<keyword evidence="4 14" id="KW-0728">SH3 domain</keyword>
<reference evidence="18" key="1">
    <citation type="submission" date="2019-09" db="EMBL/GenBank/DDBJ databases">
        <title>Bird 10,000 Genomes (B10K) Project - Family phase.</title>
        <authorList>
            <person name="Zhang G."/>
        </authorList>
    </citation>
    <scope>NUCLEOTIDE SEQUENCE</scope>
    <source>
        <strain evidence="18">B10K-IZCAS-20218</strain>
        <tissue evidence="18">Blood</tissue>
    </source>
</reference>
<dbReference type="GO" id="GO:0005856">
    <property type="term" value="C:cytoskeleton"/>
    <property type="evidence" value="ECO:0007669"/>
    <property type="project" value="UniProtKB-SubCell"/>
</dbReference>
<evidence type="ECO:0000256" key="13">
    <source>
        <dbReference type="ARBA" id="ARBA00044812"/>
    </source>
</evidence>
<feature type="region of interest" description="Disordered" evidence="15">
    <location>
        <begin position="284"/>
        <end position="320"/>
    </location>
</feature>
<feature type="compositionally biased region" description="Polar residues" evidence="15">
    <location>
        <begin position="430"/>
        <end position="442"/>
    </location>
</feature>
<protein>
    <recommendedName>
        <fullName evidence="12">BAR/IMD domain-containing adapter protein 2</fullName>
    </recommendedName>
    <alternativeName>
        <fullName evidence="13">Brain-specific angiogenesis inhibitor 1-associated protein 2</fullName>
    </alternativeName>
</protein>
<dbReference type="PANTHER" id="PTHR14206:SF3">
    <property type="entry name" value="BRAIN-SPECIFIC ANGIOGENESIS INHIBITOR 1-ASSOCIATED PROTEIN 2"/>
    <property type="match status" value="1"/>
</dbReference>
<comment type="function">
    <text evidence="11">Adapter protein that links membrane-bound small G-proteins to cytoplasmic effector proteins. Necessary for CDC42-mediated reorganization of the actin cytoskeleton and for RAC1-mediated membrane ruffling. Involved in the regulation of the actin cytoskeleton by WASF family members and the Arp2/3 complex. Plays a role in neurite growth. Acts syngeristically with ENAH to promote filipodia formation. Plays a role in the reorganization of the actin cytoskeleton in response to bacterial infection. Participates in actin bundling when associated with EPS8, promoting filopodial protrusions.</text>
</comment>
<evidence type="ECO:0000313" key="18">
    <source>
        <dbReference type="EMBL" id="NXD31103.1"/>
    </source>
</evidence>
<dbReference type="CDD" id="cd11915">
    <property type="entry name" value="SH3_Irsp53"/>
    <property type="match status" value="1"/>
</dbReference>
<dbReference type="GO" id="GO:0051017">
    <property type="term" value="P:actin filament bundle assembly"/>
    <property type="evidence" value="ECO:0007669"/>
    <property type="project" value="TreeGrafter"/>
</dbReference>
<evidence type="ECO:0000256" key="15">
    <source>
        <dbReference type="SAM" id="MobiDB-lite"/>
    </source>
</evidence>
<evidence type="ECO:0000256" key="4">
    <source>
        <dbReference type="ARBA" id="ARBA00022443"/>
    </source>
</evidence>
<sequence length="485" mass="53302">MEQFNPSLRNFISMGKTYEKALASMTYAAKGYFDALVKMGELASESQGSKELGDVLFQMAEVHRQIQNQLEEMLKSFHNELLTQLEQKVELDSRYLSAALKKYQTEQRSKGDSLDKCQAELKKLRKKSQGSKNPQKYSDKELQVGARAWGHELGTPRAVWAVAEPWVSSRAGEARLGRAVPAGTLQPVPSHLALLSQGKEMLTQKLPLWQQSCSDPNKIPERAIQLMQQMAASSNGTIMPSPLSTSKSNLIISDPIPGAKPLPVPPELAPFVGVTQGAMPVMNGVSGSDSDGYNHWSEMKPAQPKSLSPPQPQKQLSDSYSNTLPPWGEGFWHPLLCVPPAENKTLPRSSSMAAGLERNGRTRVQAIFSHAAGDNSTLLSFKEGDLITLLVPEARDGWHYGESEKTKMRGWFPFSYTRVLDNDGSERVHTSLQQGKSSSTGNLLDKDDISIPPPDYGMASQAFPAQGSNTFKQRPYSVAVPAFSQ</sequence>
<dbReference type="GO" id="GO:0005654">
    <property type="term" value="C:nucleoplasm"/>
    <property type="evidence" value="ECO:0007669"/>
    <property type="project" value="TreeGrafter"/>
</dbReference>
<dbReference type="OrthoDB" id="3800937at2759"/>
<gene>
    <name evidence="18" type="primary">Baiap2</name>
    <name evidence="18" type="ORF">ELAFOR_R04285</name>
</gene>
<comment type="subcellular location">
    <subcellularLocation>
        <location evidence="3">Cell projection</location>
        <location evidence="3">Filopodium</location>
    </subcellularLocation>
    <subcellularLocation>
        <location evidence="2">Cytoplasm</location>
        <location evidence="2">Cytoskeleton</location>
    </subcellularLocation>
    <subcellularLocation>
        <location evidence="1">Membrane</location>
        <topology evidence="1">Peripheral membrane protein</topology>
    </subcellularLocation>
</comment>
<evidence type="ECO:0000259" key="17">
    <source>
        <dbReference type="PROSITE" id="PS51338"/>
    </source>
</evidence>
<dbReference type="Gene3D" id="2.30.30.40">
    <property type="entry name" value="SH3 Domains"/>
    <property type="match status" value="1"/>
</dbReference>
<feature type="non-terminal residue" evidence="18">
    <location>
        <position position="485"/>
    </location>
</feature>
<dbReference type="SUPFAM" id="SSF103657">
    <property type="entry name" value="BAR/IMD domain-like"/>
    <property type="match status" value="1"/>
</dbReference>
<dbReference type="GO" id="GO:0030175">
    <property type="term" value="C:filopodium"/>
    <property type="evidence" value="ECO:0007669"/>
    <property type="project" value="UniProtKB-SubCell"/>
</dbReference>
<dbReference type="InterPro" id="IPR036028">
    <property type="entry name" value="SH3-like_dom_sf"/>
</dbReference>
<comment type="caution">
    <text evidence="18">The sequence shown here is derived from an EMBL/GenBank/DDBJ whole genome shotgun (WGS) entry which is preliminary data.</text>
</comment>
<keyword evidence="7" id="KW-0175">Coiled coil</keyword>
<dbReference type="AlphaFoldDB" id="A0A851UUS8"/>
<dbReference type="InterPro" id="IPR013606">
    <property type="entry name" value="I-BAR_dom"/>
</dbReference>
<dbReference type="GO" id="GO:0016020">
    <property type="term" value="C:membrane"/>
    <property type="evidence" value="ECO:0007669"/>
    <property type="project" value="UniProtKB-SubCell"/>
</dbReference>
<dbReference type="GO" id="GO:0007009">
    <property type="term" value="P:plasma membrane organization"/>
    <property type="evidence" value="ECO:0007669"/>
    <property type="project" value="InterPro"/>
</dbReference>
<dbReference type="SMART" id="SM00326">
    <property type="entry name" value="SH3"/>
    <property type="match status" value="1"/>
</dbReference>
<evidence type="ECO:0000259" key="16">
    <source>
        <dbReference type="PROSITE" id="PS50002"/>
    </source>
</evidence>
<evidence type="ECO:0000256" key="10">
    <source>
        <dbReference type="ARBA" id="ARBA00023273"/>
    </source>
</evidence>
<dbReference type="InterPro" id="IPR027267">
    <property type="entry name" value="AH/BAR_dom_sf"/>
</dbReference>
<dbReference type="Pfam" id="PF08397">
    <property type="entry name" value="IMD"/>
    <property type="match status" value="1"/>
</dbReference>
<dbReference type="Pfam" id="PF07653">
    <property type="entry name" value="SH3_2"/>
    <property type="match status" value="1"/>
</dbReference>
<evidence type="ECO:0000256" key="9">
    <source>
        <dbReference type="ARBA" id="ARBA00023212"/>
    </source>
</evidence>
<dbReference type="GO" id="GO:0005829">
    <property type="term" value="C:cytosol"/>
    <property type="evidence" value="ECO:0007669"/>
    <property type="project" value="TreeGrafter"/>
</dbReference>
<dbReference type="GO" id="GO:0030182">
    <property type="term" value="P:neuron differentiation"/>
    <property type="evidence" value="ECO:0007669"/>
    <property type="project" value="UniProtKB-ARBA"/>
</dbReference>
<feature type="domain" description="SH3" evidence="16">
    <location>
        <begin position="359"/>
        <end position="422"/>
    </location>
</feature>
<dbReference type="Gene3D" id="1.20.1270.60">
    <property type="entry name" value="Arfaptin homology (AH) domain/BAR domain"/>
    <property type="match status" value="2"/>
</dbReference>
<evidence type="ECO:0000256" key="2">
    <source>
        <dbReference type="ARBA" id="ARBA00004245"/>
    </source>
</evidence>
<keyword evidence="10" id="KW-0966">Cell projection</keyword>
<evidence type="ECO:0000256" key="11">
    <source>
        <dbReference type="ARBA" id="ARBA00025545"/>
    </source>
</evidence>
<evidence type="ECO:0000313" key="19">
    <source>
        <dbReference type="Proteomes" id="UP000623542"/>
    </source>
</evidence>
<dbReference type="FunFam" id="1.20.1270.60:FF:000011">
    <property type="entry name" value="Brain-specific angiogenesis inhibitor 1-associated protein 2"/>
    <property type="match status" value="1"/>
</dbReference>
<name>A0A851UUS8_9PASS</name>
<dbReference type="PROSITE" id="PS51338">
    <property type="entry name" value="IMD"/>
    <property type="match status" value="1"/>
</dbReference>
<dbReference type="InterPro" id="IPR001452">
    <property type="entry name" value="SH3_domain"/>
</dbReference>
<dbReference type="GO" id="GO:0051764">
    <property type="term" value="P:actin crosslink formation"/>
    <property type="evidence" value="ECO:0007669"/>
    <property type="project" value="TreeGrafter"/>
</dbReference>
<evidence type="ECO:0000256" key="3">
    <source>
        <dbReference type="ARBA" id="ARBA00004486"/>
    </source>
</evidence>
<dbReference type="GO" id="GO:0030838">
    <property type="term" value="P:positive regulation of actin filament polymerization"/>
    <property type="evidence" value="ECO:0007669"/>
    <property type="project" value="TreeGrafter"/>
</dbReference>
<dbReference type="PANTHER" id="PTHR14206">
    <property type="entry name" value="BRAIN-SPECIFIC ANGIOGENESIS INHIBITOR 1-ASSOCIATED PROTEIN 2"/>
    <property type="match status" value="1"/>
</dbReference>
<evidence type="ECO:0000256" key="14">
    <source>
        <dbReference type="PROSITE-ProRule" id="PRU00192"/>
    </source>
</evidence>
<keyword evidence="6" id="KW-0597">Phosphoprotein</keyword>
<dbReference type="FunFam" id="2.30.30.40:FF:000018">
    <property type="entry name" value="Brain-specific angiogenesis inhibitor 1-associated protein 2"/>
    <property type="match status" value="1"/>
</dbReference>
<accession>A0A851UUS8</accession>
<keyword evidence="5" id="KW-0963">Cytoplasm</keyword>
<feature type="domain" description="IMD" evidence="17">
    <location>
        <begin position="1"/>
        <end position="144"/>
    </location>
</feature>
<keyword evidence="8" id="KW-0472">Membrane</keyword>
<evidence type="ECO:0000256" key="1">
    <source>
        <dbReference type="ARBA" id="ARBA00004170"/>
    </source>
</evidence>
<organism evidence="18 19">
    <name type="scientific">Elachura formosa</name>
    <name type="common">spotted wren-babbler</name>
    <dbReference type="NCBI Taxonomy" id="1463973"/>
    <lineage>
        <taxon>Eukaryota</taxon>
        <taxon>Metazoa</taxon>
        <taxon>Chordata</taxon>
        <taxon>Craniata</taxon>
        <taxon>Vertebrata</taxon>
        <taxon>Euteleostomi</taxon>
        <taxon>Archelosauria</taxon>
        <taxon>Archosauria</taxon>
        <taxon>Dinosauria</taxon>
        <taxon>Saurischia</taxon>
        <taxon>Theropoda</taxon>
        <taxon>Coelurosauria</taxon>
        <taxon>Aves</taxon>
        <taxon>Neognathae</taxon>
        <taxon>Neoaves</taxon>
        <taxon>Telluraves</taxon>
        <taxon>Australaves</taxon>
        <taxon>Passeriformes</taxon>
        <taxon>Elachuridae</taxon>
        <taxon>Elachura</taxon>
    </lineage>
</organism>
<evidence type="ECO:0000256" key="12">
    <source>
        <dbReference type="ARBA" id="ARBA00044790"/>
    </source>
</evidence>
<feature type="region of interest" description="Disordered" evidence="15">
    <location>
        <begin position="429"/>
        <end position="463"/>
    </location>
</feature>
<evidence type="ECO:0000256" key="8">
    <source>
        <dbReference type="ARBA" id="ARBA00023136"/>
    </source>
</evidence>
<keyword evidence="9" id="KW-0206">Cytoskeleton</keyword>
<evidence type="ECO:0000256" key="6">
    <source>
        <dbReference type="ARBA" id="ARBA00022553"/>
    </source>
</evidence>
<evidence type="ECO:0000256" key="5">
    <source>
        <dbReference type="ARBA" id="ARBA00022490"/>
    </source>
</evidence>
<dbReference type="Proteomes" id="UP000623542">
    <property type="component" value="Unassembled WGS sequence"/>
</dbReference>
<dbReference type="SUPFAM" id="SSF50044">
    <property type="entry name" value="SH3-domain"/>
    <property type="match status" value="1"/>
</dbReference>
<proteinExistence type="predicted"/>
<dbReference type="PROSITE" id="PS50002">
    <property type="entry name" value="SH3"/>
    <property type="match status" value="1"/>
</dbReference>
<keyword evidence="19" id="KW-1185">Reference proteome</keyword>
<feature type="non-terminal residue" evidence="18">
    <location>
        <position position="1"/>
    </location>
</feature>
<dbReference type="InterPro" id="IPR027681">
    <property type="entry name" value="IRSp53/IRTKS/Pinkbar"/>
</dbReference>
<dbReference type="EMBL" id="WBNG01001850">
    <property type="protein sequence ID" value="NXD31103.1"/>
    <property type="molecule type" value="Genomic_DNA"/>
</dbReference>
<dbReference type="InterPro" id="IPR035594">
    <property type="entry name" value="BAIP2_SH3"/>
</dbReference>
<evidence type="ECO:0000256" key="7">
    <source>
        <dbReference type="ARBA" id="ARBA00023054"/>
    </source>
</evidence>